<dbReference type="NCBIfam" id="NF006537">
    <property type="entry name" value="PRK09027.1"/>
    <property type="match status" value="1"/>
</dbReference>
<proteinExistence type="inferred from homology"/>
<evidence type="ECO:0000256" key="1">
    <source>
        <dbReference type="ARBA" id="ARBA00006576"/>
    </source>
</evidence>
<keyword evidence="5 6" id="KW-0862">Zinc</keyword>
<keyword evidence="3 6" id="KW-0479">Metal-binding</keyword>
<dbReference type="GO" id="GO:0072527">
    <property type="term" value="P:pyrimidine-containing compound metabolic process"/>
    <property type="evidence" value="ECO:0007669"/>
    <property type="project" value="UniProtKB-ARBA"/>
</dbReference>
<comment type="function">
    <text evidence="6">This enzyme scavenges exogenous and endogenous cytidine and 2'-deoxycytidine for UMP synthesis.</text>
</comment>
<comment type="subunit">
    <text evidence="2 6">Homodimer.</text>
</comment>
<dbReference type="GO" id="GO:0004126">
    <property type="term" value="F:cytidine deaminase activity"/>
    <property type="evidence" value="ECO:0007669"/>
    <property type="project" value="UniProtKB-UniRule"/>
</dbReference>
<gene>
    <name evidence="6" type="primary">cdd</name>
    <name evidence="11" type="ORF">D5018_03475</name>
</gene>
<dbReference type="SUPFAM" id="SSF53927">
    <property type="entry name" value="Cytidine deaminase-like"/>
    <property type="match status" value="2"/>
</dbReference>
<dbReference type="RefSeq" id="WP_121837591.1">
    <property type="nucleotide sequence ID" value="NZ_ML014757.1"/>
</dbReference>
<dbReference type="InterPro" id="IPR020797">
    <property type="entry name" value="Cytidine_deaminase_bacteria"/>
</dbReference>
<comment type="catalytic activity">
    <reaction evidence="6">
        <text>cytidine + H2O + H(+) = uridine + NH4(+)</text>
        <dbReference type="Rhea" id="RHEA:16069"/>
        <dbReference type="ChEBI" id="CHEBI:15377"/>
        <dbReference type="ChEBI" id="CHEBI:15378"/>
        <dbReference type="ChEBI" id="CHEBI:16704"/>
        <dbReference type="ChEBI" id="CHEBI:17562"/>
        <dbReference type="ChEBI" id="CHEBI:28938"/>
        <dbReference type="EC" id="3.5.4.5"/>
    </reaction>
</comment>
<evidence type="ECO:0000259" key="10">
    <source>
        <dbReference type="PROSITE" id="PS51747"/>
    </source>
</evidence>
<name>A0A3L8Q0C1_9GAMM</name>
<dbReference type="EMBL" id="QZEI01000008">
    <property type="protein sequence ID" value="RLV61071.1"/>
    <property type="molecule type" value="Genomic_DNA"/>
</dbReference>
<protein>
    <recommendedName>
        <fullName evidence="6">Cytidine deaminase</fullName>
        <ecNumber evidence="6">3.5.4.5</ecNumber>
    </recommendedName>
    <alternativeName>
        <fullName evidence="6">Cytidine aminohydrolase</fullName>
        <shortName evidence="6">CDA</shortName>
    </alternativeName>
</protein>
<sequence length="296" mass="32354">MQDRFVQSIAQLPPLLAQALVPVLNDSFSGHIEANQIEQLKRMSGLSENQLIFALLPVAAAMAKPLISQFYVGAIAKGSSGDLYMGANLEFPSETLGQTVHAEQSAISHAWMSNEKQITDIFINYSPCGHCRQFINELVDSSNIQVHLPEQATQPMSHYLPYAFGPKDLNITTPLLSSEAIQLKLISEDALILEATHQASKSYSPYSNNHAGVSLELSDGTIVSGRYAENAAFNPSMLPMQVALCQLMRMNKDFSEIKRAVLVESASGKISLANVSMNALHDITNIELEHVTVEPE</sequence>
<dbReference type="Gene3D" id="3.40.140.10">
    <property type="entry name" value="Cytidine Deaminase, domain 2"/>
    <property type="match status" value="2"/>
</dbReference>
<dbReference type="Proteomes" id="UP000281474">
    <property type="component" value="Unassembled WGS sequence"/>
</dbReference>
<dbReference type="FunFam" id="3.40.140.10:FF:000007">
    <property type="entry name" value="Cytidine deaminase"/>
    <property type="match status" value="1"/>
</dbReference>
<dbReference type="AlphaFoldDB" id="A0A3L8Q0C1"/>
<dbReference type="GO" id="GO:0055086">
    <property type="term" value="P:nucleobase-containing small molecule metabolic process"/>
    <property type="evidence" value="ECO:0007669"/>
    <property type="project" value="UniProtKB-ARBA"/>
</dbReference>
<evidence type="ECO:0000256" key="2">
    <source>
        <dbReference type="ARBA" id="ARBA00011738"/>
    </source>
</evidence>
<comment type="catalytic activity">
    <reaction evidence="6">
        <text>2'-deoxycytidine + H2O + H(+) = 2'-deoxyuridine + NH4(+)</text>
        <dbReference type="Rhea" id="RHEA:13433"/>
        <dbReference type="ChEBI" id="CHEBI:15377"/>
        <dbReference type="ChEBI" id="CHEBI:15378"/>
        <dbReference type="ChEBI" id="CHEBI:15698"/>
        <dbReference type="ChEBI" id="CHEBI:16450"/>
        <dbReference type="ChEBI" id="CHEBI:28938"/>
        <dbReference type="EC" id="3.5.4.5"/>
    </reaction>
</comment>
<feature type="domain" description="CMP/dCMP-type deaminase" evidence="10">
    <location>
        <begin position="186"/>
        <end position="296"/>
    </location>
</feature>
<evidence type="ECO:0000256" key="3">
    <source>
        <dbReference type="ARBA" id="ARBA00022723"/>
    </source>
</evidence>
<feature type="binding site" evidence="6 9">
    <location>
        <position position="131"/>
    </location>
    <ligand>
        <name>Zn(2+)</name>
        <dbReference type="ChEBI" id="CHEBI:29105"/>
        <note>catalytic</note>
    </ligand>
</feature>
<comment type="caution">
    <text evidence="11">The sequence shown here is derived from an EMBL/GenBank/DDBJ whole genome shotgun (WGS) entry which is preliminary data.</text>
</comment>
<dbReference type="PROSITE" id="PS00903">
    <property type="entry name" value="CYT_DCMP_DEAMINASES_1"/>
    <property type="match status" value="1"/>
</dbReference>
<dbReference type="EC" id="3.5.4.5" evidence="6"/>
<dbReference type="Pfam" id="PF08211">
    <property type="entry name" value="dCMP_cyt_deam_2"/>
    <property type="match status" value="1"/>
</dbReference>
<feature type="domain" description="CMP/dCMP-type deaminase" evidence="10">
    <location>
        <begin position="47"/>
        <end position="167"/>
    </location>
</feature>
<dbReference type="GO" id="GO:0005829">
    <property type="term" value="C:cytosol"/>
    <property type="evidence" value="ECO:0007669"/>
    <property type="project" value="TreeGrafter"/>
</dbReference>
<dbReference type="PANTHER" id="PTHR11644">
    <property type="entry name" value="CYTIDINE DEAMINASE"/>
    <property type="match status" value="1"/>
</dbReference>
<evidence type="ECO:0000256" key="9">
    <source>
        <dbReference type="PIRSR" id="PIRSR006334-3"/>
    </source>
</evidence>
<evidence type="ECO:0000256" key="8">
    <source>
        <dbReference type="PIRSR" id="PIRSR006334-2"/>
    </source>
</evidence>
<dbReference type="InterPro" id="IPR002125">
    <property type="entry name" value="CMP_dCMP_dom"/>
</dbReference>
<evidence type="ECO:0000313" key="11">
    <source>
        <dbReference type="EMBL" id="RLV61071.1"/>
    </source>
</evidence>
<dbReference type="PIRSF" id="PIRSF006334">
    <property type="entry name" value="Cdd_plus_pseudo"/>
    <property type="match status" value="1"/>
</dbReference>
<feature type="binding site" evidence="6 9">
    <location>
        <position position="101"/>
    </location>
    <ligand>
        <name>Zn(2+)</name>
        <dbReference type="ChEBI" id="CHEBI:29105"/>
        <note>catalytic</note>
    </ligand>
</feature>
<dbReference type="InterPro" id="IPR050202">
    <property type="entry name" value="Cyt/Deoxycyt_deaminase"/>
</dbReference>
<feature type="binding site" evidence="6 8">
    <location>
        <begin position="88"/>
        <end position="90"/>
    </location>
    <ligand>
        <name>substrate</name>
    </ligand>
</feature>
<dbReference type="GO" id="GO:0008270">
    <property type="term" value="F:zinc ion binding"/>
    <property type="evidence" value="ECO:0007669"/>
    <property type="project" value="UniProtKB-UniRule"/>
</dbReference>
<evidence type="ECO:0000256" key="5">
    <source>
        <dbReference type="ARBA" id="ARBA00022833"/>
    </source>
</evidence>
<comment type="similarity">
    <text evidence="1 6">Belongs to the cytidine and deoxycytidylate deaminase family.</text>
</comment>
<dbReference type="Pfam" id="PF00383">
    <property type="entry name" value="dCMP_cyt_deam_1"/>
    <property type="match status" value="1"/>
</dbReference>
<dbReference type="InterPro" id="IPR013171">
    <property type="entry name" value="Cyd/dCyd_deaminase_Zn-bd"/>
</dbReference>
<dbReference type="InterPro" id="IPR016193">
    <property type="entry name" value="Cytidine_deaminase-like"/>
</dbReference>
<keyword evidence="12" id="KW-1185">Reference proteome</keyword>
<evidence type="ECO:0000256" key="7">
    <source>
        <dbReference type="PIRSR" id="PIRSR006334-1"/>
    </source>
</evidence>
<evidence type="ECO:0000256" key="4">
    <source>
        <dbReference type="ARBA" id="ARBA00022801"/>
    </source>
</evidence>
<comment type="cofactor">
    <cofactor evidence="6 9">
        <name>Zn(2+)</name>
        <dbReference type="ChEBI" id="CHEBI:29105"/>
    </cofactor>
    <text evidence="6 9">Binds 1 zinc ion.</text>
</comment>
<organism evidence="11 12">
    <name type="scientific">Parashewanella curva</name>
    <dbReference type="NCBI Taxonomy" id="2338552"/>
    <lineage>
        <taxon>Bacteria</taxon>
        <taxon>Pseudomonadati</taxon>
        <taxon>Pseudomonadota</taxon>
        <taxon>Gammaproteobacteria</taxon>
        <taxon>Alteromonadales</taxon>
        <taxon>Shewanellaceae</taxon>
        <taxon>Parashewanella</taxon>
    </lineage>
</organism>
<dbReference type="PANTHER" id="PTHR11644:SF2">
    <property type="entry name" value="CYTIDINE DEAMINASE"/>
    <property type="match status" value="1"/>
</dbReference>
<dbReference type="GO" id="GO:0042802">
    <property type="term" value="F:identical protein binding"/>
    <property type="evidence" value="ECO:0007669"/>
    <property type="project" value="UniProtKB-ARBA"/>
</dbReference>
<keyword evidence="4 6" id="KW-0378">Hydrolase</keyword>
<dbReference type="HAMAP" id="MF_01558">
    <property type="entry name" value="Cyt_deam"/>
    <property type="match status" value="1"/>
</dbReference>
<evidence type="ECO:0000313" key="12">
    <source>
        <dbReference type="Proteomes" id="UP000281474"/>
    </source>
</evidence>
<evidence type="ECO:0000256" key="6">
    <source>
        <dbReference type="HAMAP-Rule" id="MF_01558"/>
    </source>
</evidence>
<accession>A0A3L8Q0C1</accession>
<dbReference type="PROSITE" id="PS51747">
    <property type="entry name" value="CYT_DCMP_DEAMINASES_2"/>
    <property type="match status" value="2"/>
</dbReference>
<reference evidence="11 12" key="1">
    <citation type="submission" date="2018-09" db="EMBL/GenBank/DDBJ databases">
        <title>Phylogeny of the Shewanellaceae, and recommendation for two new genera, Pseudoshewanella and Parashewanella.</title>
        <authorList>
            <person name="Wang G."/>
        </authorList>
    </citation>
    <scope>NUCLEOTIDE SEQUENCE [LARGE SCALE GENOMIC DNA]</scope>
    <source>
        <strain evidence="11 12">C51</strain>
    </source>
</reference>
<dbReference type="InterPro" id="IPR016192">
    <property type="entry name" value="APOBEC/CMP_deaminase_Zn-bd"/>
</dbReference>
<feature type="binding site" evidence="6 9">
    <location>
        <position position="128"/>
    </location>
    <ligand>
        <name>Zn(2+)</name>
        <dbReference type="ChEBI" id="CHEBI:29105"/>
        <note>catalytic</note>
    </ligand>
</feature>
<dbReference type="OrthoDB" id="9795347at2"/>
<feature type="active site" description="Proton donor" evidence="6 7">
    <location>
        <position position="103"/>
    </location>
</feature>
<dbReference type="CDD" id="cd01283">
    <property type="entry name" value="cytidine_deaminase"/>
    <property type="match status" value="1"/>
</dbReference>